<dbReference type="SUPFAM" id="SSF52047">
    <property type="entry name" value="RNI-like"/>
    <property type="match status" value="1"/>
</dbReference>
<evidence type="ECO:0000256" key="12">
    <source>
        <dbReference type="SAM" id="Phobius"/>
    </source>
</evidence>
<dbReference type="Pfam" id="PF23598">
    <property type="entry name" value="LRR_14"/>
    <property type="match status" value="1"/>
</dbReference>
<evidence type="ECO:0000256" key="6">
    <source>
        <dbReference type="ARBA" id="ARBA00022729"/>
    </source>
</evidence>
<comment type="subcellular location">
    <subcellularLocation>
        <location evidence="1">Cell membrane</location>
        <topology evidence="1">Single-pass type I membrane protein</topology>
    </subcellularLocation>
</comment>
<feature type="transmembrane region" description="Helical" evidence="12">
    <location>
        <begin position="889"/>
        <end position="913"/>
    </location>
</feature>
<evidence type="ECO:0000256" key="8">
    <source>
        <dbReference type="ARBA" id="ARBA00022989"/>
    </source>
</evidence>
<dbReference type="FunFam" id="3.80.10.10:FF:000095">
    <property type="entry name" value="LRR receptor-like serine/threonine-protein kinase GSO1"/>
    <property type="match status" value="1"/>
</dbReference>
<protein>
    <recommendedName>
        <fullName evidence="17">Leucine-rich repeat-containing N-terminal plant-type domain-containing protein</fullName>
    </recommendedName>
</protein>
<dbReference type="FunFam" id="3.80.10.10:FF:001347">
    <property type="entry name" value="LRR receptor-like serine/threonine-protein kinase GSO2"/>
    <property type="match status" value="1"/>
</dbReference>
<keyword evidence="16" id="KW-1185">Reference proteome</keyword>
<dbReference type="SUPFAM" id="SSF52058">
    <property type="entry name" value="L domain-like"/>
    <property type="match status" value="1"/>
</dbReference>
<dbReference type="PANTHER" id="PTHR48063:SF90">
    <property type="entry name" value="OS11G0565920 PROTEIN"/>
    <property type="match status" value="1"/>
</dbReference>
<proteinExistence type="inferred from homology"/>
<gene>
    <name evidence="15" type="ORF">ZIOFF_073987</name>
</gene>
<dbReference type="Proteomes" id="UP000734854">
    <property type="component" value="Unassembled WGS sequence"/>
</dbReference>
<feature type="domain" description="Disease resistance R13L4/SHOC-2-like LRR" evidence="14">
    <location>
        <begin position="254"/>
        <end position="459"/>
    </location>
</feature>
<evidence type="ECO:0000256" key="4">
    <source>
        <dbReference type="ARBA" id="ARBA00022614"/>
    </source>
</evidence>
<dbReference type="Pfam" id="PF13855">
    <property type="entry name" value="LRR_8"/>
    <property type="match status" value="2"/>
</dbReference>
<dbReference type="PRINTS" id="PR00019">
    <property type="entry name" value="LEURICHRPT"/>
</dbReference>
<accession>A0A8J5C865</accession>
<evidence type="ECO:0000313" key="15">
    <source>
        <dbReference type="EMBL" id="KAG6469280.1"/>
    </source>
</evidence>
<keyword evidence="7" id="KW-0677">Repeat</keyword>
<dbReference type="InterPro" id="IPR001611">
    <property type="entry name" value="Leu-rich_rpt"/>
</dbReference>
<evidence type="ECO:0000256" key="5">
    <source>
        <dbReference type="ARBA" id="ARBA00022692"/>
    </source>
</evidence>
<keyword evidence="4" id="KW-0433">Leucine-rich repeat</keyword>
<evidence type="ECO:0000256" key="9">
    <source>
        <dbReference type="ARBA" id="ARBA00023136"/>
    </source>
</evidence>
<dbReference type="PANTHER" id="PTHR48063">
    <property type="entry name" value="LRR RECEPTOR-LIKE KINASE"/>
    <property type="match status" value="1"/>
</dbReference>
<evidence type="ECO:0000256" key="10">
    <source>
        <dbReference type="ARBA" id="ARBA00023170"/>
    </source>
</evidence>
<dbReference type="Pfam" id="PF00560">
    <property type="entry name" value="LRR_1"/>
    <property type="match status" value="5"/>
</dbReference>
<sequence length="943" mass="104092">MYTLVQFRSFAVMNATIAAMNPLLLSRPLLSWCLLAILFTATSGCLSHERDALLAFRAGMNYIPTLRARLSSWGRRAHGDCCSWPGVICHPTTGHVIKLKLRNSSPPPDDPPAAYDYNASPQQVREINSSLLALTELKYLDLSSHDFHGVLFPQFIGSFKELRYLNLSSSYFTGGIPPQIGNLSRLRYLDLQFALDSHVDTLDWLTQFSSLQHLDLSGLDLALTNVASTLSASLKVLRMSECGINSFPISSSLADNFTSLITFDLSGNPSLISVLPEWLWNLSSLAHLDLSYCAFRGGIPDAIGGLSSLTHLDLSFNRELEGSIPGSMAQLRRLEELNLGGNQLTGNFPRWIQQLTSLTTLDLNENLLHGFIPGSLGKFGNLTELDLGGNSFQGALSLVHLDNLTKLELLDLSSNSLNISVHKDWIPPFQLEVAGFGNCDLGPSFPPWLRHQTRINSLDLSGNEIAGVLPDWVWNISQFTIDYLELSDNNIQGKLPNFPEHTNLNMLRLVDNLLEGPLPEKLPVELSTLVLDGNYFSGQLPIWPYVDSVSLSDNKFSGAISSSVCQWTMLSFLDLSSNEFSGEIPHCLGESLYGLEILNLDNNLLSGEIPTTIGFLTSLRILRLSKNGLSGGISSSLQTCSELVLLDLSNNNFSGSIPTWMGETLSSLAFLILGSNHLSGYIPQQLAHSGKLQMLDLSHNNLSGTIPPNIWNFSAMASTSQVRNEELEYLEVELAMKGQMLYYSYISDLIRSIDLSCNNLVGEIPAGVGYLAGLINLNLSMNHLNGSIPQKIGRMESLESLDLSNNELSGNIPETLPSLHFLSHLNLSYNNLSGRIPFLQQLQSLDDPSIYAGNPGLCGPPISKLCSNTKVNQSGEPHETNAHEEGSEWLWIWISIVLGLVMGFWTFCGILFFNKKWRYGYFHMVDSLHDGVLLRLELLLRRD</sequence>
<comment type="caution">
    <text evidence="15">The sequence shown here is derived from an EMBL/GenBank/DDBJ whole genome shotgun (WGS) entry which is preliminary data.</text>
</comment>
<evidence type="ECO:0000256" key="3">
    <source>
        <dbReference type="ARBA" id="ARBA00022475"/>
    </source>
</evidence>
<dbReference type="GO" id="GO:0005886">
    <property type="term" value="C:plasma membrane"/>
    <property type="evidence" value="ECO:0007669"/>
    <property type="project" value="UniProtKB-SubCell"/>
</dbReference>
<keyword evidence="9 12" id="KW-0472">Membrane</keyword>
<keyword evidence="5 12" id="KW-0812">Transmembrane</keyword>
<evidence type="ECO:0000259" key="14">
    <source>
        <dbReference type="Pfam" id="PF23598"/>
    </source>
</evidence>
<keyword evidence="3" id="KW-1003">Cell membrane</keyword>
<dbReference type="AlphaFoldDB" id="A0A8J5C865"/>
<keyword evidence="6" id="KW-0732">Signal</keyword>
<dbReference type="InterPro" id="IPR055414">
    <property type="entry name" value="LRR_R13L4/SHOC2-like"/>
</dbReference>
<organism evidence="15 16">
    <name type="scientific">Zingiber officinale</name>
    <name type="common">Ginger</name>
    <name type="synonym">Amomum zingiber</name>
    <dbReference type="NCBI Taxonomy" id="94328"/>
    <lineage>
        <taxon>Eukaryota</taxon>
        <taxon>Viridiplantae</taxon>
        <taxon>Streptophyta</taxon>
        <taxon>Embryophyta</taxon>
        <taxon>Tracheophyta</taxon>
        <taxon>Spermatophyta</taxon>
        <taxon>Magnoliopsida</taxon>
        <taxon>Liliopsida</taxon>
        <taxon>Zingiberales</taxon>
        <taxon>Zingiberaceae</taxon>
        <taxon>Zingiber</taxon>
    </lineage>
</organism>
<dbReference type="InterPro" id="IPR046956">
    <property type="entry name" value="RLP23-like"/>
</dbReference>
<keyword evidence="11" id="KW-0325">Glycoprotein</keyword>
<dbReference type="SMART" id="SM00369">
    <property type="entry name" value="LRR_TYP"/>
    <property type="match status" value="9"/>
</dbReference>
<dbReference type="FunFam" id="3.80.10.10:FF:000111">
    <property type="entry name" value="LRR receptor-like serine/threonine-protein kinase ERECTA"/>
    <property type="match status" value="1"/>
</dbReference>
<reference evidence="15 16" key="1">
    <citation type="submission" date="2020-08" db="EMBL/GenBank/DDBJ databases">
        <title>Plant Genome Project.</title>
        <authorList>
            <person name="Zhang R.-G."/>
        </authorList>
    </citation>
    <scope>NUCLEOTIDE SEQUENCE [LARGE SCALE GENOMIC DNA]</scope>
    <source>
        <tissue evidence="15">Rhizome</tissue>
    </source>
</reference>
<dbReference type="InterPro" id="IPR003591">
    <property type="entry name" value="Leu-rich_rpt_typical-subtyp"/>
</dbReference>
<feature type="domain" description="Leucine-rich repeat-containing N-terminal plant-type" evidence="13">
    <location>
        <begin position="47"/>
        <end position="89"/>
    </location>
</feature>
<evidence type="ECO:0000313" key="16">
    <source>
        <dbReference type="Proteomes" id="UP000734854"/>
    </source>
</evidence>
<evidence type="ECO:0000259" key="13">
    <source>
        <dbReference type="Pfam" id="PF08263"/>
    </source>
</evidence>
<evidence type="ECO:0008006" key="17">
    <source>
        <dbReference type="Google" id="ProtNLM"/>
    </source>
</evidence>
<keyword evidence="8 12" id="KW-1133">Transmembrane helix</keyword>
<dbReference type="Pfam" id="PF08263">
    <property type="entry name" value="LRRNT_2"/>
    <property type="match status" value="1"/>
</dbReference>
<dbReference type="InterPro" id="IPR013210">
    <property type="entry name" value="LRR_N_plant-typ"/>
</dbReference>
<dbReference type="EMBL" id="JACMSC010000022">
    <property type="protein sequence ID" value="KAG6469280.1"/>
    <property type="molecule type" value="Genomic_DNA"/>
</dbReference>
<dbReference type="InterPro" id="IPR032675">
    <property type="entry name" value="LRR_dom_sf"/>
</dbReference>
<dbReference type="Gene3D" id="3.80.10.10">
    <property type="entry name" value="Ribonuclease Inhibitor"/>
    <property type="match status" value="4"/>
</dbReference>
<evidence type="ECO:0000256" key="11">
    <source>
        <dbReference type="ARBA" id="ARBA00023180"/>
    </source>
</evidence>
<name>A0A8J5C865_ZINOF</name>
<keyword evidence="10" id="KW-0675">Receptor</keyword>
<dbReference type="PROSITE" id="PS51450">
    <property type="entry name" value="LRR"/>
    <property type="match status" value="2"/>
</dbReference>
<evidence type="ECO:0000256" key="1">
    <source>
        <dbReference type="ARBA" id="ARBA00004251"/>
    </source>
</evidence>
<evidence type="ECO:0000256" key="7">
    <source>
        <dbReference type="ARBA" id="ARBA00022737"/>
    </source>
</evidence>
<dbReference type="FunFam" id="3.80.10.10:FF:000041">
    <property type="entry name" value="LRR receptor-like serine/threonine-protein kinase ERECTA"/>
    <property type="match status" value="1"/>
</dbReference>
<evidence type="ECO:0000256" key="2">
    <source>
        <dbReference type="ARBA" id="ARBA00009592"/>
    </source>
</evidence>
<comment type="similarity">
    <text evidence="2">Belongs to the RLP family.</text>
</comment>